<dbReference type="EMBL" id="JAEPRA010000010">
    <property type="protein sequence ID" value="KAG2179748.1"/>
    <property type="molecule type" value="Genomic_DNA"/>
</dbReference>
<dbReference type="AlphaFoldDB" id="A0A8H7PT78"/>
<proteinExistence type="predicted"/>
<evidence type="ECO:0000313" key="2">
    <source>
        <dbReference type="Proteomes" id="UP000612746"/>
    </source>
</evidence>
<comment type="caution">
    <text evidence="1">The sequence shown here is derived from an EMBL/GenBank/DDBJ whole genome shotgun (WGS) entry which is preliminary data.</text>
</comment>
<reference evidence="1" key="1">
    <citation type="submission" date="2020-12" db="EMBL/GenBank/DDBJ databases">
        <title>Metabolic potential, ecology and presence of endohyphal bacteria is reflected in genomic diversity of Mucoromycotina.</title>
        <authorList>
            <person name="Muszewska A."/>
            <person name="Okrasinska A."/>
            <person name="Steczkiewicz K."/>
            <person name="Drgas O."/>
            <person name="Orlowska M."/>
            <person name="Perlinska-Lenart U."/>
            <person name="Aleksandrzak-Piekarczyk T."/>
            <person name="Szatraj K."/>
            <person name="Zielenkiewicz U."/>
            <person name="Pilsyk S."/>
            <person name="Malc E."/>
            <person name="Mieczkowski P."/>
            <person name="Kruszewska J.S."/>
            <person name="Biernat P."/>
            <person name="Pawlowska J."/>
        </authorList>
    </citation>
    <scope>NUCLEOTIDE SEQUENCE</scope>
    <source>
        <strain evidence="1">WA0000051536</strain>
    </source>
</reference>
<dbReference type="Proteomes" id="UP000612746">
    <property type="component" value="Unassembled WGS sequence"/>
</dbReference>
<protein>
    <submittedName>
        <fullName evidence="1">Uncharacterized protein</fullName>
    </submittedName>
</protein>
<organism evidence="1 2">
    <name type="scientific">Umbelopsis vinacea</name>
    <dbReference type="NCBI Taxonomy" id="44442"/>
    <lineage>
        <taxon>Eukaryota</taxon>
        <taxon>Fungi</taxon>
        <taxon>Fungi incertae sedis</taxon>
        <taxon>Mucoromycota</taxon>
        <taxon>Mucoromycotina</taxon>
        <taxon>Umbelopsidomycetes</taxon>
        <taxon>Umbelopsidales</taxon>
        <taxon>Umbelopsidaceae</taxon>
        <taxon>Umbelopsis</taxon>
    </lineage>
</organism>
<accession>A0A8H7PT78</accession>
<gene>
    <name evidence="1" type="ORF">INT44_006596</name>
</gene>
<evidence type="ECO:0000313" key="1">
    <source>
        <dbReference type="EMBL" id="KAG2179748.1"/>
    </source>
</evidence>
<sequence>MWGCLFKRDVFYFSEAFFPSQDRSRSGISTEYTPRFEALPHRDPVTERHSVFTVHKQHLLPVPTVYPFPAFFFSHLGSNGVQAIASTSQTTVGVSSTSVT</sequence>
<keyword evidence="2" id="KW-1185">Reference proteome</keyword>
<name>A0A8H7PT78_9FUNG</name>